<dbReference type="RefSeq" id="WP_134170171.1">
    <property type="nucleotide sequence ID" value="NZ_SODD01000028.1"/>
</dbReference>
<sequence length="193" mass="21983">MKIVLATTAKHKSEILTNAHIYHTCRKGDFAKVKNIENPEQRAIANATGKAQSIYPNSDEVVIGLDTFVVFENQIFEKPRNTEEARNRLRQMSGRTNEVYTGICIIDSRSQTILTDVAKTKVTFFPISDKNIDLYIKSEPNLIHSTGYIIEHMLSCFIKSIEGEYYNILGVPCARIYTMLSTIGYEFDEFNTK</sequence>
<dbReference type="Pfam" id="PF02545">
    <property type="entry name" value="Maf"/>
    <property type="match status" value="1"/>
</dbReference>
<dbReference type="EMBL" id="SODD01000028">
    <property type="protein sequence ID" value="TDW16114.1"/>
    <property type="molecule type" value="Genomic_DNA"/>
</dbReference>
<dbReference type="InterPro" id="IPR029001">
    <property type="entry name" value="ITPase-like_fam"/>
</dbReference>
<dbReference type="EC" id="3.6.1.9" evidence="3"/>
<evidence type="ECO:0000256" key="1">
    <source>
        <dbReference type="ARBA" id="ARBA00001968"/>
    </source>
</evidence>
<evidence type="ECO:0000313" key="5">
    <source>
        <dbReference type="Proteomes" id="UP000294743"/>
    </source>
</evidence>
<dbReference type="GO" id="GO:0047429">
    <property type="term" value="F:nucleoside triphosphate diphosphatase activity"/>
    <property type="evidence" value="ECO:0007669"/>
    <property type="project" value="UniProtKB-EC"/>
</dbReference>
<dbReference type="SUPFAM" id="SSF52972">
    <property type="entry name" value="ITPase-like"/>
    <property type="match status" value="1"/>
</dbReference>
<comment type="subcellular location">
    <subcellularLocation>
        <location evidence="3">Cytoplasm</location>
    </subcellularLocation>
</comment>
<dbReference type="Proteomes" id="UP000294743">
    <property type="component" value="Unassembled WGS sequence"/>
</dbReference>
<dbReference type="InterPro" id="IPR003697">
    <property type="entry name" value="Maf-like"/>
</dbReference>
<keyword evidence="3" id="KW-0546">Nucleotide metabolism</keyword>
<comment type="caution">
    <text evidence="3">Lacks conserved residue(s) required for the propagation of feature annotation.</text>
</comment>
<comment type="catalytic activity">
    <reaction evidence="3">
        <text>a 2'-deoxyribonucleoside 5'-triphosphate + H2O = a 2'-deoxyribonucleoside 5'-phosphate + diphosphate + H(+)</text>
        <dbReference type="Rhea" id="RHEA:44644"/>
        <dbReference type="ChEBI" id="CHEBI:15377"/>
        <dbReference type="ChEBI" id="CHEBI:15378"/>
        <dbReference type="ChEBI" id="CHEBI:33019"/>
        <dbReference type="ChEBI" id="CHEBI:61560"/>
        <dbReference type="ChEBI" id="CHEBI:65317"/>
        <dbReference type="EC" id="3.6.1.9"/>
    </reaction>
</comment>
<evidence type="ECO:0000256" key="3">
    <source>
        <dbReference type="HAMAP-Rule" id="MF_00528"/>
    </source>
</evidence>
<feature type="active site" description="Proton acceptor" evidence="3">
    <location>
        <position position="66"/>
    </location>
</feature>
<organism evidence="4 5">
    <name type="scientific">Breznakia blatticola</name>
    <dbReference type="NCBI Taxonomy" id="1754012"/>
    <lineage>
        <taxon>Bacteria</taxon>
        <taxon>Bacillati</taxon>
        <taxon>Bacillota</taxon>
        <taxon>Erysipelotrichia</taxon>
        <taxon>Erysipelotrichales</taxon>
        <taxon>Erysipelotrichaceae</taxon>
        <taxon>Breznakia</taxon>
    </lineage>
</organism>
<reference evidence="4 5" key="1">
    <citation type="submission" date="2019-03" db="EMBL/GenBank/DDBJ databases">
        <title>Genomic Encyclopedia of Type Strains, Phase IV (KMG-IV): sequencing the most valuable type-strain genomes for metagenomic binning, comparative biology and taxonomic classification.</title>
        <authorList>
            <person name="Goeker M."/>
        </authorList>
    </citation>
    <scope>NUCLEOTIDE SEQUENCE [LARGE SCALE GENOMIC DNA]</scope>
    <source>
        <strain evidence="4 5">DSM 28867</strain>
    </source>
</reference>
<keyword evidence="5" id="KW-1185">Reference proteome</keyword>
<dbReference type="AlphaFoldDB" id="A0A4V3G6P4"/>
<dbReference type="PIRSF" id="PIRSF006305">
    <property type="entry name" value="Maf"/>
    <property type="match status" value="1"/>
</dbReference>
<evidence type="ECO:0000256" key="2">
    <source>
        <dbReference type="ARBA" id="ARBA00022801"/>
    </source>
</evidence>
<keyword evidence="3" id="KW-0963">Cytoplasm</keyword>
<gene>
    <name evidence="4" type="ORF">EDD63_12812</name>
</gene>
<name>A0A4V3G6P4_9FIRM</name>
<comment type="cofactor">
    <cofactor evidence="1 3">
        <name>a divalent metal cation</name>
        <dbReference type="ChEBI" id="CHEBI:60240"/>
    </cofactor>
</comment>
<comment type="catalytic activity">
    <reaction evidence="3">
        <text>a ribonucleoside 5'-triphosphate + H2O = a ribonucleoside 5'-phosphate + diphosphate + H(+)</text>
        <dbReference type="Rhea" id="RHEA:23996"/>
        <dbReference type="ChEBI" id="CHEBI:15377"/>
        <dbReference type="ChEBI" id="CHEBI:15378"/>
        <dbReference type="ChEBI" id="CHEBI:33019"/>
        <dbReference type="ChEBI" id="CHEBI:58043"/>
        <dbReference type="ChEBI" id="CHEBI:61557"/>
        <dbReference type="EC" id="3.6.1.9"/>
    </reaction>
</comment>
<accession>A0A4V3G6P4</accession>
<comment type="function">
    <text evidence="3">Nucleoside triphosphate pyrophosphatase. May have a dual role in cell division arrest and in preventing the incorporation of modified nucleotides into cellular nucleic acids.</text>
</comment>
<dbReference type="PANTHER" id="PTHR43213">
    <property type="entry name" value="BIFUNCTIONAL DTTP/UTP PYROPHOSPHATASE/METHYLTRANSFERASE PROTEIN-RELATED"/>
    <property type="match status" value="1"/>
</dbReference>
<dbReference type="GO" id="GO:0009117">
    <property type="term" value="P:nucleotide metabolic process"/>
    <property type="evidence" value="ECO:0007669"/>
    <property type="project" value="UniProtKB-KW"/>
</dbReference>
<dbReference type="HAMAP" id="MF_00528">
    <property type="entry name" value="Maf"/>
    <property type="match status" value="1"/>
</dbReference>
<dbReference type="NCBIfam" id="TIGR00172">
    <property type="entry name" value="maf"/>
    <property type="match status" value="1"/>
</dbReference>
<comment type="similarity">
    <text evidence="3">Belongs to the Maf family.</text>
</comment>
<dbReference type="GO" id="GO:0005737">
    <property type="term" value="C:cytoplasm"/>
    <property type="evidence" value="ECO:0007669"/>
    <property type="project" value="UniProtKB-SubCell"/>
</dbReference>
<proteinExistence type="inferred from homology"/>
<comment type="caution">
    <text evidence="4">The sequence shown here is derived from an EMBL/GenBank/DDBJ whole genome shotgun (WGS) entry which is preliminary data.</text>
</comment>
<protein>
    <recommendedName>
        <fullName evidence="3">Nucleoside triphosphate pyrophosphatase</fullName>
        <ecNumber evidence="3">3.6.1.9</ecNumber>
    </recommendedName>
    <alternativeName>
        <fullName evidence="3">Nucleotide pyrophosphatase</fullName>
        <shortName evidence="3">Nucleotide PPase</shortName>
    </alternativeName>
</protein>
<evidence type="ECO:0000313" key="4">
    <source>
        <dbReference type="EMBL" id="TDW16114.1"/>
    </source>
</evidence>
<keyword evidence="2 3" id="KW-0378">Hydrolase</keyword>
<dbReference type="PANTHER" id="PTHR43213:SF5">
    <property type="entry name" value="BIFUNCTIONAL DTTP_UTP PYROPHOSPHATASE_METHYLTRANSFERASE PROTEIN-RELATED"/>
    <property type="match status" value="1"/>
</dbReference>
<dbReference type="OrthoDB" id="9807767at2"/>
<dbReference type="Gene3D" id="3.90.950.10">
    <property type="match status" value="1"/>
</dbReference>